<proteinExistence type="predicted"/>
<protein>
    <submittedName>
        <fullName evidence="1">Uncharacterized protein</fullName>
    </submittedName>
</protein>
<comment type="caution">
    <text evidence="1">The sequence shown here is derived from an EMBL/GenBank/DDBJ whole genome shotgun (WGS) entry which is preliminary data.</text>
</comment>
<sequence>METTTQFGDHQASQRRLVDMTNDALSPELAIKVQRLIDLTALLERLNNKLMYGAQPSTEEYETLSESNREYGVLLDELSLRPPLRTC</sequence>
<name>A0A7Y7ZFG8_PSEPU</name>
<evidence type="ECO:0000313" key="1">
    <source>
        <dbReference type="EMBL" id="NWC83875.1"/>
    </source>
</evidence>
<gene>
    <name evidence="1" type="ORF">HX798_26840</name>
</gene>
<dbReference type="Proteomes" id="UP000542695">
    <property type="component" value="Unassembled WGS sequence"/>
</dbReference>
<dbReference type="AlphaFoldDB" id="A0A7Y7ZFG8"/>
<reference evidence="1 2" key="1">
    <citation type="submission" date="2020-04" db="EMBL/GenBank/DDBJ databases">
        <title>Molecular characterization of pseudomonads from Agaricus bisporus reveal novel blotch 2 pathogens in Western Europe.</title>
        <authorList>
            <person name="Taparia T."/>
            <person name="Krijger M."/>
            <person name="Haynes E."/>
            <person name="Elpinstone J.G."/>
            <person name="Noble R."/>
            <person name="Van Der Wolf J."/>
        </authorList>
    </citation>
    <scope>NUCLEOTIDE SEQUENCE [LARGE SCALE GENOMIC DNA]</scope>
    <source>
        <strain evidence="1 2">P7765</strain>
    </source>
</reference>
<evidence type="ECO:0000313" key="2">
    <source>
        <dbReference type="Proteomes" id="UP000542695"/>
    </source>
</evidence>
<dbReference type="EMBL" id="JACARV010000107">
    <property type="protein sequence ID" value="NWC83875.1"/>
    <property type="molecule type" value="Genomic_DNA"/>
</dbReference>
<accession>A0A7Y7ZFG8</accession>
<dbReference type="RefSeq" id="WP_177011235.1">
    <property type="nucleotide sequence ID" value="NZ_JACARV010000107.1"/>
</dbReference>
<organism evidence="1 2">
    <name type="scientific">Pseudomonas putida</name>
    <name type="common">Arthrobacter siderocapsulatus</name>
    <dbReference type="NCBI Taxonomy" id="303"/>
    <lineage>
        <taxon>Bacteria</taxon>
        <taxon>Pseudomonadati</taxon>
        <taxon>Pseudomonadota</taxon>
        <taxon>Gammaproteobacteria</taxon>
        <taxon>Pseudomonadales</taxon>
        <taxon>Pseudomonadaceae</taxon>
        <taxon>Pseudomonas</taxon>
    </lineage>
</organism>